<dbReference type="OrthoDB" id="2678178at2"/>
<dbReference type="Pfam" id="PF11181">
    <property type="entry name" value="YflT"/>
    <property type="match status" value="1"/>
</dbReference>
<evidence type="ECO:0000313" key="3">
    <source>
        <dbReference type="EMBL" id="GEN82467.1"/>
    </source>
</evidence>
<proteinExistence type="predicted"/>
<evidence type="ECO:0000313" key="4">
    <source>
        <dbReference type="Proteomes" id="UP000321901"/>
    </source>
</evidence>
<evidence type="ECO:0000256" key="1">
    <source>
        <dbReference type="SAM" id="MobiDB-lite"/>
    </source>
</evidence>
<dbReference type="InterPro" id="IPR025889">
    <property type="entry name" value="GSP17M-like_dom"/>
</dbReference>
<sequence length="140" mass="16178">MKKTFIGSFPTQERLVSKILELKNDGVDEQDMIIVMKDDKAIAELRDKAEKDRDNSPFFLFDRPMQFLVGEENVRHMLHDSGFTDVEAKTYFHAVQEGALLLYVNGKYENTRNADLQAEEKRYDGYEPIPLDESEVGLDN</sequence>
<organism evidence="3 4">
    <name type="scientific">Sporosarcina luteola</name>
    <dbReference type="NCBI Taxonomy" id="582850"/>
    <lineage>
        <taxon>Bacteria</taxon>
        <taxon>Bacillati</taxon>
        <taxon>Bacillota</taxon>
        <taxon>Bacilli</taxon>
        <taxon>Bacillales</taxon>
        <taxon>Caryophanaceae</taxon>
        <taxon>Sporosarcina</taxon>
    </lineage>
</organism>
<comment type="caution">
    <text evidence="3">The sequence shown here is derived from an EMBL/GenBank/DDBJ whole genome shotgun (WGS) entry which is preliminary data.</text>
</comment>
<feature type="domain" description="General stress protein 17M-like" evidence="2">
    <location>
        <begin position="5"/>
        <end position="98"/>
    </location>
</feature>
<feature type="region of interest" description="Disordered" evidence="1">
    <location>
        <begin position="119"/>
        <end position="140"/>
    </location>
</feature>
<dbReference type="EMBL" id="BJYL01000009">
    <property type="protein sequence ID" value="GEN82467.1"/>
    <property type="molecule type" value="Genomic_DNA"/>
</dbReference>
<reference evidence="3 4" key="1">
    <citation type="submission" date="2019-07" db="EMBL/GenBank/DDBJ databases">
        <title>Whole genome shotgun sequence of Sporosarcina luteola NBRC 105378.</title>
        <authorList>
            <person name="Hosoyama A."/>
            <person name="Uohara A."/>
            <person name="Ohji S."/>
            <person name="Ichikawa N."/>
        </authorList>
    </citation>
    <scope>NUCLEOTIDE SEQUENCE [LARGE SCALE GENOMIC DNA]</scope>
    <source>
        <strain evidence="3 4">NBRC 105378</strain>
    </source>
</reference>
<accession>A0A511Z4T9</accession>
<name>A0A511Z4T9_9BACL</name>
<dbReference type="AlphaFoldDB" id="A0A511Z4T9"/>
<protein>
    <recommendedName>
        <fullName evidence="2">General stress protein 17M-like domain-containing protein</fullName>
    </recommendedName>
</protein>
<keyword evidence="4" id="KW-1185">Reference proteome</keyword>
<evidence type="ECO:0000259" key="2">
    <source>
        <dbReference type="Pfam" id="PF11181"/>
    </source>
</evidence>
<gene>
    <name evidence="3" type="ORF">SLU01_07790</name>
</gene>
<feature type="compositionally biased region" description="Acidic residues" evidence="1">
    <location>
        <begin position="130"/>
        <end position="140"/>
    </location>
</feature>
<dbReference type="RefSeq" id="WP_147055548.1">
    <property type="nucleotide sequence ID" value="NZ_BJYL01000009.1"/>
</dbReference>
<dbReference type="Proteomes" id="UP000321901">
    <property type="component" value="Unassembled WGS sequence"/>
</dbReference>